<dbReference type="SUPFAM" id="SSF56112">
    <property type="entry name" value="Protein kinase-like (PK-like)"/>
    <property type="match status" value="1"/>
</dbReference>
<proteinExistence type="predicted"/>
<reference evidence="3" key="1">
    <citation type="submission" date="2022-11" db="UniProtKB">
        <authorList>
            <consortium name="WormBaseParasite"/>
        </authorList>
    </citation>
    <scope>IDENTIFICATION</scope>
</reference>
<keyword evidence="2" id="KW-1185">Reference proteome</keyword>
<feature type="compositionally biased region" description="Basic and acidic residues" evidence="1">
    <location>
        <begin position="103"/>
        <end position="125"/>
    </location>
</feature>
<evidence type="ECO:0000313" key="2">
    <source>
        <dbReference type="Proteomes" id="UP000887577"/>
    </source>
</evidence>
<sequence length="151" mass="17167">MIKHGPMPDLPERTPNPMKDLIHQCWTEIPSERPEFRDIVKGICKMVHDNPQMKFPKPAEFSVNKISGVYREETGSISTEEALGEKSVIFVSDLNTPQMLTSEESKETASRESKGSRDSAEDVTRGIRMTKKSAKSANERRLKLLYFLLNL</sequence>
<organism evidence="2 3">
    <name type="scientific">Panagrolaimus superbus</name>
    <dbReference type="NCBI Taxonomy" id="310955"/>
    <lineage>
        <taxon>Eukaryota</taxon>
        <taxon>Metazoa</taxon>
        <taxon>Ecdysozoa</taxon>
        <taxon>Nematoda</taxon>
        <taxon>Chromadorea</taxon>
        <taxon>Rhabditida</taxon>
        <taxon>Tylenchina</taxon>
        <taxon>Panagrolaimomorpha</taxon>
        <taxon>Panagrolaimoidea</taxon>
        <taxon>Panagrolaimidae</taxon>
        <taxon>Panagrolaimus</taxon>
    </lineage>
</organism>
<dbReference type="AlphaFoldDB" id="A0A914Z1S0"/>
<dbReference type="InterPro" id="IPR011009">
    <property type="entry name" value="Kinase-like_dom_sf"/>
</dbReference>
<dbReference type="WBParaSite" id="PSU_v2.g6060.t1">
    <property type="protein sequence ID" value="PSU_v2.g6060.t1"/>
    <property type="gene ID" value="PSU_v2.g6060"/>
</dbReference>
<dbReference type="Gene3D" id="1.10.510.10">
    <property type="entry name" value="Transferase(Phosphotransferase) domain 1"/>
    <property type="match status" value="1"/>
</dbReference>
<evidence type="ECO:0000313" key="3">
    <source>
        <dbReference type="WBParaSite" id="PSU_v2.g6060.t1"/>
    </source>
</evidence>
<feature type="region of interest" description="Disordered" evidence="1">
    <location>
        <begin position="94"/>
        <end position="137"/>
    </location>
</feature>
<protein>
    <submittedName>
        <fullName evidence="3">Serine-threonine/tyrosine-protein kinase catalytic domain-containing protein</fullName>
    </submittedName>
</protein>
<name>A0A914Z1S0_9BILA</name>
<accession>A0A914Z1S0</accession>
<evidence type="ECO:0000256" key="1">
    <source>
        <dbReference type="SAM" id="MobiDB-lite"/>
    </source>
</evidence>
<dbReference type="Proteomes" id="UP000887577">
    <property type="component" value="Unplaced"/>
</dbReference>